<dbReference type="PIRSF" id="PIRSF035805">
    <property type="entry name" value="TK_cell"/>
    <property type="match status" value="1"/>
</dbReference>
<dbReference type="EC" id="2.7.1.21" evidence="2"/>
<proteinExistence type="inferred from homology"/>
<dbReference type="AlphaFoldDB" id="A0A6C0BM76"/>
<keyword evidence="7" id="KW-0067">ATP-binding</keyword>
<evidence type="ECO:0000256" key="6">
    <source>
        <dbReference type="ARBA" id="ARBA00022777"/>
    </source>
</evidence>
<dbReference type="PANTHER" id="PTHR11441">
    <property type="entry name" value="THYMIDINE KINASE"/>
    <property type="match status" value="1"/>
</dbReference>
<dbReference type="InterPro" id="IPR020633">
    <property type="entry name" value="Thymidine_kinase_CS"/>
</dbReference>
<organism evidence="8">
    <name type="scientific">viral metagenome</name>
    <dbReference type="NCBI Taxonomy" id="1070528"/>
    <lineage>
        <taxon>unclassified sequences</taxon>
        <taxon>metagenomes</taxon>
        <taxon>organismal metagenomes</taxon>
    </lineage>
</organism>
<dbReference type="SUPFAM" id="SSF57716">
    <property type="entry name" value="Glucocorticoid receptor-like (DNA-binding domain)"/>
    <property type="match status" value="1"/>
</dbReference>
<dbReference type="Pfam" id="PF00265">
    <property type="entry name" value="TK"/>
    <property type="match status" value="1"/>
</dbReference>
<reference evidence="8" key="1">
    <citation type="journal article" date="2020" name="Nature">
        <title>Giant virus diversity and host interactions through global metagenomics.</title>
        <authorList>
            <person name="Schulz F."/>
            <person name="Roux S."/>
            <person name="Paez-Espino D."/>
            <person name="Jungbluth S."/>
            <person name="Walsh D.A."/>
            <person name="Denef V.J."/>
            <person name="McMahon K.D."/>
            <person name="Konstantinidis K.T."/>
            <person name="Eloe-Fadrosh E.A."/>
            <person name="Kyrpides N.C."/>
            <person name="Woyke T."/>
        </authorList>
    </citation>
    <scope>NUCLEOTIDE SEQUENCE</scope>
    <source>
        <strain evidence="8">GVMAG-M-3300017651-5</strain>
    </source>
</reference>
<evidence type="ECO:0000256" key="7">
    <source>
        <dbReference type="ARBA" id="ARBA00022840"/>
    </source>
</evidence>
<keyword evidence="4" id="KW-0808">Transferase</keyword>
<comment type="similarity">
    <text evidence="1">Belongs to the thymidine kinase family.</text>
</comment>
<dbReference type="PANTHER" id="PTHR11441:SF0">
    <property type="entry name" value="THYMIDINE KINASE, CYTOSOLIC"/>
    <property type="match status" value="1"/>
</dbReference>
<dbReference type="InterPro" id="IPR027417">
    <property type="entry name" value="P-loop_NTPase"/>
</dbReference>
<name>A0A6C0BM76_9ZZZZ</name>
<dbReference type="GO" id="GO:0005524">
    <property type="term" value="F:ATP binding"/>
    <property type="evidence" value="ECO:0007669"/>
    <property type="project" value="UniProtKB-KW"/>
</dbReference>
<dbReference type="GO" id="GO:0071897">
    <property type="term" value="P:DNA biosynthetic process"/>
    <property type="evidence" value="ECO:0007669"/>
    <property type="project" value="UniProtKB-KW"/>
</dbReference>
<accession>A0A6C0BM76</accession>
<evidence type="ECO:0000256" key="4">
    <source>
        <dbReference type="ARBA" id="ARBA00022679"/>
    </source>
</evidence>
<evidence type="ECO:0000256" key="5">
    <source>
        <dbReference type="ARBA" id="ARBA00022741"/>
    </source>
</evidence>
<dbReference type="Gene3D" id="3.30.60.20">
    <property type="match status" value="1"/>
</dbReference>
<protein>
    <recommendedName>
        <fullName evidence="2">thymidine kinase</fullName>
        <ecNumber evidence="2">2.7.1.21</ecNumber>
    </recommendedName>
</protein>
<dbReference type="GO" id="GO:0046104">
    <property type="term" value="P:thymidine metabolic process"/>
    <property type="evidence" value="ECO:0007669"/>
    <property type="project" value="TreeGrafter"/>
</dbReference>
<keyword evidence="3" id="KW-0237">DNA synthesis</keyword>
<keyword evidence="5" id="KW-0547">Nucleotide-binding</keyword>
<dbReference type="GO" id="GO:0004797">
    <property type="term" value="F:thymidine kinase activity"/>
    <property type="evidence" value="ECO:0007669"/>
    <property type="project" value="UniProtKB-EC"/>
</dbReference>
<keyword evidence="6" id="KW-0418">Kinase</keyword>
<evidence type="ECO:0000256" key="3">
    <source>
        <dbReference type="ARBA" id="ARBA00022634"/>
    </source>
</evidence>
<sequence length="219" mass="24657">MELIRVDLVSRGRGLHMDLGCMKSMKTSLSIQRLVTLSDLGFKCLYINHSLDVRPNLTGDGMISTHQFSHLDLPSTVTCVKTDRLDRIDVTEYDAIQIDEGQFYEDIDTVRAWVEVNNKPVYITALDGDFNRVPFNNGVLNLIPFSDSMTMHTSVCERCLKVKSKVTPARFTNRLVASDEEILVGGSDVYQVSCRDCYIEIRDGLTTDPSECKDGVCYL</sequence>
<dbReference type="SUPFAM" id="SSF52540">
    <property type="entry name" value="P-loop containing nucleoside triphosphate hydrolases"/>
    <property type="match status" value="1"/>
</dbReference>
<evidence type="ECO:0000256" key="2">
    <source>
        <dbReference type="ARBA" id="ARBA00012118"/>
    </source>
</evidence>
<dbReference type="EMBL" id="MN739197">
    <property type="protein sequence ID" value="QHS93122.1"/>
    <property type="molecule type" value="Genomic_DNA"/>
</dbReference>
<evidence type="ECO:0000313" key="8">
    <source>
        <dbReference type="EMBL" id="QHS93122.1"/>
    </source>
</evidence>
<evidence type="ECO:0000256" key="1">
    <source>
        <dbReference type="ARBA" id="ARBA00007587"/>
    </source>
</evidence>
<dbReference type="PROSITE" id="PS00603">
    <property type="entry name" value="TK_CELLULAR_TYPE"/>
    <property type="match status" value="1"/>
</dbReference>
<dbReference type="InterPro" id="IPR001267">
    <property type="entry name" value="Thymidine_kinase"/>
</dbReference>
<dbReference type="Gene3D" id="3.40.50.300">
    <property type="entry name" value="P-loop containing nucleotide triphosphate hydrolases"/>
    <property type="match status" value="1"/>
</dbReference>